<evidence type="ECO:0000256" key="1">
    <source>
        <dbReference type="SAM" id="Phobius"/>
    </source>
</evidence>
<dbReference type="EMBL" id="JAJSOW010000100">
    <property type="protein sequence ID" value="KAI9186329.1"/>
    <property type="molecule type" value="Genomic_DNA"/>
</dbReference>
<keyword evidence="1" id="KW-1133">Transmembrane helix</keyword>
<sequence length="98" mass="11278">MLTTLKNMKQQQTIPPMVDDLLIRKRNKHSLHRGLKEQSDPHALKPASGNLVKVRCVWRCELVIWVRVSYALSVFLGSFLFRLVLTLVVLLGASWFGY</sequence>
<dbReference type="Proteomes" id="UP001064489">
    <property type="component" value="Chromosome 3"/>
</dbReference>
<evidence type="ECO:0000313" key="3">
    <source>
        <dbReference type="Proteomes" id="UP001064489"/>
    </source>
</evidence>
<keyword evidence="1" id="KW-0812">Transmembrane</keyword>
<keyword evidence="1" id="KW-0472">Membrane</keyword>
<name>A0AAD5J548_ACENE</name>
<gene>
    <name evidence="2" type="ORF">LWI28_016230</name>
</gene>
<reference evidence="2" key="1">
    <citation type="journal article" date="2022" name="Plant J.">
        <title>Strategies of tolerance reflected in two North American maple genomes.</title>
        <authorList>
            <person name="McEvoy S.L."/>
            <person name="Sezen U.U."/>
            <person name="Trouern-Trend A."/>
            <person name="McMahon S.M."/>
            <person name="Schaberg P.G."/>
            <person name="Yang J."/>
            <person name="Wegrzyn J.L."/>
            <person name="Swenson N.G."/>
        </authorList>
    </citation>
    <scope>NUCLEOTIDE SEQUENCE</scope>
    <source>
        <strain evidence="2">91603</strain>
    </source>
</reference>
<proteinExistence type="predicted"/>
<organism evidence="2 3">
    <name type="scientific">Acer negundo</name>
    <name type="common">Box elder</name>
    <dbReference type="NCBI Taxonomy" id="4023"/>
    <lineage>
        <taxon>Eukaryota</taxon>
        <taxon>Viridiplantae</taxon>
        <taxon>Streptophyta</taxon>
        <taxon>Embryophyta</taxon>
        <taxon>Tracheophyta</taxon>
        <taxon>Spermatophyta</taxon>
        <taxon>Magnoliopsida</taxon>
        <taxon>eudicotyledons</taxon>
        <taxon>Gunneridae</taxon>
        <taxon>Pentapetalae</taxon>
        <taxon>rosids</taxon>
        <taxon>malvids</taxon>
        <taxon>Sapindales</taxon>
        <taxon>Sapindaceae</taxon>
        <taxon>Hippocastanoideae</taxon>
        <taxon>Acereae</taxon>
        <taxon>Acer</taxon>
    </lineage>
</organism>
<comment type="caution">
    <text evidence="2">The sequence shown here is derived from an EMBL/GenBank/DDBJ whole genome shotgun (WGS) entry which is preliminary data.</text>
</comment>
<feature type="transmembrane region" description="Helical" evidence="1">
    <location>
        <begin position="68"/>
        <end position="96"/>
    </location>
</feature>
<evidence type="ECO:0000313" key="2">
    <source>
        <dbReference type="EMBL" id="KAI9186329.1"/>
    </source>
</evidence>
<reference evidence="2" key="2">
    <citation type="submission" date="2023-02" db="EMBL/GenBank/DDBJ databases">
        <authorList>
            <person name="Swenson N.G."/>
            <person name="Wegrzyn J.L."/>
            <person name="Mcevoy S.L."/>
        </authorList>
    </citation>
    <scope>NUCLEOTIDE SEQUENCE</scope>
    <source>
        <strain evidence="2">91603</strain>
        <tissue evidence="2">Leaf</tissue>
    </source>
</reference>
<dbReference type="AlphaFoldDB" id="A0AAD5J548"/>
<accession>A0AAD5J548</accession>
<protein>
    <submittedName>
        <fullName evidence="2">Uncharacterized protein</fullName>
    </submittedName>
</protein>
<keyword evidence="3" id="KW-1185">Reference proteome</keyword>